<evidence type="ECO:0000256" key="6">
    <source>
        <dbReference type="SAM" id="Phobius"/>
    </source>
</evidence>
<dbReference type="PANTHER" id="PTHR30074">
    <property type="entry name" value="FORMATE DEHYDROGENASE, NITRATE-INDUCIBLE, CYTOCHROME B556 FDN SUBUNIT"/>
    <property type="match status" value="1"/>
</dbReference>
<protein>
    <submittedName>
        <fullName evidence="7">Polysulphide reductase NrfD</fullName>
    </submittedName>
</protein>
<feature type="transmembrane region" description="Helical" evidence="6">
    <location>
        <begin position="277"/>
        <end position="299"/>
    </location>
</feature>
<reference evidence="7 8" key="1">
    <citation type="journal article" date="2011" name="Stand. Genomic Sci.">
        <title>Complete genome sequence of Desulfobulbus propionicus type strain (1pr3).</title>
        <authorList>
            <person name="Pagani I."/>
            <person name="Lapidus A."/>
            <person name="Nolan M."/>
            <person name="Lucas S."/>
            <person name="Hammon N."/>
            <person name="Deshpande S."/>
            <person name="Cheng J.F."/>
            <person name="Chertkov O."/>
            <person name="Davenport K."/>
            <person name="Tapia R."/>
            <person name="Han C."/>
            <person name="Goodwin L."/>
            <person name="Pitluck S."/>
            <person name="Liolios K."/>
            <person name="Mavromatis K."/>
            <person name="Ivanova N."/>
            <person name="Mikhailova N."/>
            <person name="Pati A."/>
            <person name="Chen A."/>
            <person name="Palaniappan K."/>
            <person name="Land M."/>
            <person name="Hauser L."/>
            <person name="Chang Y.J."/>
            <person name="Jeffries C.D."/>
            <person name="Detter J.C."/>
            <person name="Brambilla E."/>
            <person name="Kannan K.P."/>
            <person name="Djao O.D."/>
            <person name="Rohde M."/>
            <person name="Pukall R."/>
            <person name="Spring S."/>
            <person name="Goker M."/>
            <person name="Sikorski J."/>
            <person name="Woyke T."/>
            <person name="Bristow J."/>
            <person name="Eisen J.A."/>
            <person name="Markowitz V."/>
            <person name="Hugenholtz P."/>
            <person name="Kyrpides N.C."/>
            <person name="Klenk H.P."/>
        </authorList>
    </citation>
    <scope>NUCLEOTIDE SEQUENCE [LARGE SCALE GENOMIC DNA]</scope>
    <source>
        <strain evidence="8">ATCC 33891 / DSM 2032 / 1pr3</strain>
    </source>
</reference>
<organism evidence="7 8">
    <name type="scientific">Desulfobulbus propionicus (strain ATCC 33891 / DSM 2032 / VKM B-1956 / 1pr3)</name>
    <dbReference type="NCBI Taxonomy" id="577650"/>
    <lineage>
        <taxon>Bacteria</taxon>
        <taxon>Pseudomonadati</taxon>
        <taxon>Thermodesulfobacteriota</taxon>
        <taxon>Desulfobulbia</taxon>
        <taxon>Desulfobulbales</taxon>
        <taxon>Desulfobulbaceae</taxon>
        <taxon>Desulfobulbus</taxon>
    </lineage>
</organism>
<evidence type="ECO:0000256" key="3">
    <source>
        <dbReference type="ARBA" id="ARBA00022692"/>
    </source>
</evidence>
<feature type="transmembrane region" description="Helical" evidence="6">
    <location>
        <begin position="311"/>
        <end position="329"/>
    </location>
</feature>
<evidence type="ECO:0000256" key="5">
    <source>
        <dbReference type="ARBA" id="ARBA00023136"/>
    </source>
</evidence>
<feature type="transmembrane region" description="Helical" evidence="6">
    <location>
        <begin position="239"/>
        <end position="257"/>
    </location>
</feature>
<gene>
    <name evidence="7" type="ordered locus">Despr_1900</name>
</gene>
<evidence type="ECO:0000313" key="7">
    <source>
        <dbReference type="EMBL" id="ADW18048.1"/>
    </source>
</evidence>
<sequence>MTINGNRLTFKMTPFRLVLIAFSLIFVGIVAYRLVNGLQMTNLTDAWPWGLWIFIDVKLGVALAAGGFTTAGIYYVLGVKKVKSVVKPAILTAWLGYCLVGFGLLMDLGRWYGWWHPIFSWGEHSVMFELYMCVLLYTIVLTCEFAPVLFKGLGMKKISSFFTSLTAPLVIGGIALSTMHQSSLGSMYVLTLGKLNELWWTMLLPILYYSSAVAVGPAMVTCETALAGRFFRHDWDEPAMTFLAKWSGYVMSFYTVLRFSDLAIRGQLGSLFALDTESLMCLLELAIGCVIPVYFFWSYKLRGKVMTKTMIVRNAVLMVLGVALNRGNVVFTGMAEAAGESYFPSAGELFLSIGLISIGILVYLFIVENFDVFPAHEHRDTYVNTDKEQMQPHNAGCVQA</sequence>
<keyword evidence="5 6" id="KW-0472">Membrane</keyword>
<dbReference type="GO" id="GO:0005886">
    <property type="term" value="C:plasma membrane"/>
    <property type="evidence" value="ECO:0007669"/>
    <property type="project" value="UniProtKB-SubCell"/>
</dbReference>
<dbReference type="AlphaFoldDB" id="A0A7U3YMD4"/>
<dbReference type="PANTHER" id="PTHR30074:SF4">
    <property type="entry name" value="NI_FE-HYDROGENASE 2 B-TYPE CYTOCHROME SUBUNIT-RELATED"/>
    <property type="match status" value="1"/>
</dbReference>
<keyword evidence="3 6" id="KW-0812">Transmembrane</keyword>
<dbReference type="InterPro" id="IPR051817">
    <property type="entry name" value="FDH_cytochrome_b556_subunit"/>
</dbReference>
<keyword evidence="2" id="KW-1003">Cell membrane</keyword>
<evidence type="ECO:0000256" key="1">
    <source>
        <dbReference type="ARBA" id="ARBA00004651"/>
    </source>
</evidence>
<feature type="transmembrane region" description="Helical" evidence="6">
    <location>
        <begin position="161"/>
        <end position="179"/>
    </location>
</feature>
<dbReference type="KEGG" id="dpr:Despr_1900"/>
<feature type="transmembrane region" description="Helical" evidence="6">
    <location>
        <begin position="17"/>
        <end position="35"/>
    </location>
</feature>
<feature type="transmembrane region" description="Helical" evidence="6">
    <location>
        <begin position="89"/>
        <end position="106"/>
    </location>
</feature>
<dbReference type="RefSeq" id="WP_015724588.1">
    <property type="nucleotide sequence ID" value="NC_014972.1"/>
</dbReference>
<feature type="transmembrane region" description="Helical" evidence="6">
    <location>
        <begin position="47"/>
        <end position="77"/>
    </location>
</feature>
<keyword evidence="8" id="KW-1185">Reference proteome</keyword>
<dbReference type="EMBL" id="CP002364">
    <property type="protein sequence ID" value="ADW18048.1"/>
    <property type="molecule type" value="Genomic_DNA"/>
</dbReference>
<feature type="transmembrane region" description="Helical" evidence="6">
    <location>
        <begin position="349"/>
        <end position="367"/>
    </location>
</feature>
<accession>A0A7U3YMD4</accession>
<feature type="transmembrane region" description="Helical" evidence="6">
    <location>
        <begin position="199"/>
        <end position="227"/>
    </location>
</feature>
<evidence type="ECO:0000313" key="8">
    <source>
        <dbReference type="Proteomes" id="UP000006365"/>
    </source>
</evidence>
<evidence type="ECO:0000256" key="2">
    <source>
        <dbReference type="ARBA" id="ARBA00022475"/>
    </source>
</evidence>
<feature type="transmembrane region" description="Helical" evidence="6">
    <location>
        <begin position="126"/>
        <end position="149"/>
    </location>
</feature>
<keyword evidence="4 6" id="KW-1133">Transmembrane helix</keyword>
<proteinExistence type="predicted"/>
<comment type="subcellular location">
    <subcellularLocation>
        <location evidence="1">Cell membrane</location>
        <topology evidence="1">Multi-pass membrane protein</topology>
    </subcellularLocation>
</comment>
<dbReference type="GO" id="GO:0009061">
    <property type="term" value="P:anaerobic respiration"/>
    <property type="evidence" value="ECO:0007669"/>
    <property type="project" value="TreeGrafter"/>
</dbReference>
<name>A0A7U3YMD4_DESPD</name>
<evidence type="ECO:0000256" key="4">
    <source>
        <dbReference type="ARBA" id="ARBA00022989"/>
    </source>
</evidence>
<dbReference type="Proteomes" id="UP000006365">
    <property type="component" value="Chromosome"/>
</dbReference>